<protein>
    <submittedName>
        <fullName evidence="2">Uncharacterized protein</fullName>
    </submittedName>
</protein>
<dbReference type="Proteomes" id="UP001189624">
    <property type="component" value="Chromosome 3"/>
</dbReference>
<proteinExistence type="predicted"/>
<dbReference type="Gene3D" id="1.20.1110.10">
    <property type="entry name" value="Calcium-transporting ATPase, transmembrane domain"/>
    <property type="match status" value="1"/>
</dbReference>
<dbReference type="Gene3D" id="3.40.50.1000">
    <property type="entry name" value="HAD superfamily/HAD-like"/>
    <property type="match status" value="1"/>
</dbReference>
<dbReference type="InterPro" id="IPR023214">
    <property type="entry name" value="HAD_sf"/>
</dbReference>
<keyword evidence="3" id="KW-1185">Reference proteome</keyword>
<dbReference type="EMBL" id="OY731400">
    <property type="protein sequence ID" value="CAJ1942951.1"/>
    <property type="molecule type" value="Genomic_DNA"/>
</dbReference>
<evidence type="ECO:0000313" key="2">
    <source>
        <dbReference type="EMBL" id="CAJ1942951.1"/>
    </source>
</evidence>
<keyword evidence="1" id="KW-0460">Magnesium</keyword>
<accession>A0AA86SGH8</accession>
<evidence type="ECO:0000313" key="3">
    <source>
        <dbReference type="Proteomes" id="UP001189624"/>
    </source>
</evidence>
<evidence type="ECO:0000256" key="1">
    <source>
        <dbReference type="ARBA" id="ARBA00022842"/>
    </source>
</evidence>
<sequence length="247" mass="27647">MITGKIGGRPHVVAVHVLLLGESNDVSVSALPVEKLIVKADGLGEEFPETGQRPGMGTNIYPSSDETRMFLFKENFLVHHDNISKFHVKPSALPDRWKLREIFVAGVVLAKLISIDLDVDVEMITDDQLAIAKKMGRRKHTLELFVADCARSVSDIGLTELDLNVIISAQLTSRAISQMMKNYSIYAVSITIRRVGYIMTISKFHVKPSPLPDSWKLRQIFVTDVVLGSYFAFKLEPQMTVIFLPHE</sequence>
<gene>
    <name evidence="2" type="ORF">AYBTSS11_LOCUS11102</name>
</gene>
<dbReference type="Gramene" id="rna-AYBTSS11_LOCUS11102">
    <property type="protein sequence ID" value="CAJ1942951.1"/>
    <property type="gene ID" value="gene-AYBTSS11_LOCUS11102"/>
</dbReference>
<name>A0AA86SGH8_9FABA</name>
<dbReference type="PANTHER" id="PTHR42861">
    <property type="entry name" value="CALCIUM-TRANSPORTING ATPASE"/>
    <property type="match status" value="1"/>
</dbReference>
<dbReference type="AlphaFoldDB" id="A0AA86SGH8"/>
<organism evidence="2 3">
    <name type="scientific">Sphenostylis stenocarpa</name>
    <dbReference type="NCBI Taxonomy" id="92480"/>
    <lineage>
        <taxon>Eukaryota</taxon>
        <taxon>Viridiplantae</taxon>
        <taxon>Streptophyta</taxon>
        <taxon>Embryophyta</taxon>
        <taxon>Tracheophyta</taxon>
        <taxon>Spermatophyta</taxon>
        <taxon>Magnoliopsida</taxon>
        <taxon>eudicotyledons</taxon>
        <taxon>Gunneridae</taxon>
        <taxon>Pentapetalae</taxon>
        <taxon>rosids</taxon>
        <taxon>fabids</taxon>
        <taxon>Fabales</taxon>
        <taxon>Fabaceae</taxon>
        <taxon>Papilionoideae</taxon>
        <taxon>50 kb inversion clade</taxon>
        <taxon>NPAAA clade</taxon>
        <taxon>indigoferoid/millettioid clade</taxon>
        <taxon>Phaseoleae</taxon>
        <taxon>Sphenostylis</taxon>
    </lineage>
</organism>
<reference evidence="2" key="1">
    <citation type="submission" date="2023-10" db="EMBL/GenBank/DDBJ databases">
        <authorList>
            <person name="Domelevo Entfellner J.-B."/>
        </authorList>
    </citation>
    <scope>NUCLEOTIDE SEQUENCE</scope>
</reference>